<dbReference type="Pfam" id="PF06580">
    <property type="entry name" value="His_kinase"/>
    <property type="match status" value="1"/>
</dbReference>
<dbReference type="Gene3D" id="3.30.565.10">
    <property type="entry name" value="Histidine kinase-like ATPase, C-terminal domain"/>
    <property type="match status" value="1"/>
</dbReference>
<dbReference type="EMBL" id="JACGLS010000001">
    <property type="protein sequence ID" value="MBA6155446.1"/>
    <property type="molecule type" value="Genomic_DNA"/>
</dbReference>
<keyword evidence="2" id="KW-0812">Transmembrane</keyword>
<feature type="domain" description="Signal transduction histidine kinase internal region" evidence="4">
    <location>
        <begin position="461"/>
        <end position="534"/>
    </location>
</feature>
<sequence>MKLFKNLFLIPLLLVVINSTAQNGGLKNYTLKDGLPSLKITNITQDKTGYLWFSSNKGISRFDGNEFVNFSTKNGLISNNVFVSSNKKNQLLVGTNKGISIKKQNSFTNFDGKQINCILNTNNHPFLGTSKGIYRVREDFLSPLRTNFQIDLNTINDLKFDGKFYWIATNKGLWKLDELMNPKTLKRIALGNFTSILLSKKKHLTTTYNNGLKVIENNTVTDILINAKKVTSIKLINNQFWITSKEDGIEILDTNFNFIKSINKYNTLKTNQINAVFQDLQKNIWIATNNKGLYKIRGNNNATLKPIITFQNIDVVYKSLDSININNYPKTLQLKPNKNHLSFSFKAININKPKEVEYRYKLNNEFSPWTKNNSVNFANLNSGNYTFTAQSKIGKMKSDPIHFQFFIDKPIYEKEWFRWSIIGGLLVLLGGVTYSYIKKVKAKNKAKIEKLQLENHLLSLEQKALQLQMNPHFIFNVLNGIKALGNSRNSIELNSTISKFATLLRGILHNSRQEEISLTEEITTLKNYLELEQQMNSNPFEYQVNTDLNIDPDEILIPPMLIQPFIENSIKHGIKSIKDGKIVINFSIKNDFLQCSITDNGIGLNQSKLNKKASDHNSIAVEVTKERIKSLSNKNLFTINEIIENKTVIGTKVFFRIPLKTDF</sequence>
<accession>A0A839ALZ6</accession>
<evidence type="ECO:0000313" key="5">
    <source>
        <dbReference type="EMBL" id="MBA6155446.1"/>
    </source>
</evidence>
<dbReference type="Pfam" id="PF07494">
    <property type="entry name" value="Reg_prop"/>
    <property type="match status" value="1"/>
</dbReference>
<organism evidence="5 6">
    <name type="scientific">Tenacibaculum pelagium</name>
    <dbReference type="NCBI Taxonomy" id="2759527"/>
    <lineage>
        <taxon>Bacteria</taxon>
        <taxon>Pseudomonadati</taxon>
        <taxon>Bacteroidota</taxon>
        <taxon>Flavobacteriia</taxon>
        <taxon>Flavobacteriales</taxon>
        <taxon>Flavobacteriaceae</taxon>
        <taxon>Tenacibaculum</taxon>
    </lineage>
</organism>
<dbReference type="InterPro" id="IPR015943">
    <property type="entry name" value="WD40/YVTN_repeat-like_dom_sf"/>
</dbReference>
<name>A0A839ALZ6_9FLAO</name>
<feature type="transmembrane region" description="Helical" evidence="2">
    <location>
        <begin position="416"/>
        <end position="437"/>
    </location>
</feature>
<dbReference type="InterPro" id="IPR050640">
    <property type="entry name" value="Bact_2-comp_sensor_kinase"/>
</dbReference>
<comment type="caution">
    <text evidence="5">The sequence shown here is derived from an EMBL/GenBank/DDBJ whole genome shotgun (WGS) entry which is preliminary data.</text>
</comment>
<feature type="coiled-coil region" evidence="1">
    <location>
        <begin position="443"/>
        <end position="470"/>
    </location>
</feature>
<evidence type="ECO:0000259" key="4">
    <source>
        <dbReference type="Pfam" id="PF06580"/>
    </source>
</evidence>
<dbReference type="InterPro" id="IPR013783">
    <property type="entry name" value="Ig-like_fold"/>
</dbReference>
<keyword evidence="6" id="KW-1185">Reference proteome</keyword>
<feature type="signal peptide" evidence="3">
    <location>
        <begin position="1"/>
        <end position="21"/>
    </location>
</feature>
<reference evidence="5 6" key="1">
    <citation type="submission" date="2020-07" db="EMBL/GenBank/DDBJ databases">
        <title>Bacterium isolated from marine sediment.</title>
        <authorList>
            <person name="Shang D."/>
            <person name="Du Z.-J."/>
        </authorList>
    </citation>
    <scope>NUCLEOTIDE SEQUENCE [LARGE SCALE GENOMIC DNA]</scope>
    <source>
        <strain evidence="5 6">S7007</strain>
    </source>
</reference>
<evidence type="ECO:0000256" key="2">
    <source>
        <dbReference type="SAM" id="Phobius"/>
    </source>
</evidence>
<gene>
    <name evidence="5" type="ORF">H3Z83_02730</name>
</gene>
<evidence type="ECO:0000256" key="1">
    <source>
        <dbReference type="SAM" id="Coils"/>
    </source>
</evidence>
<keyword evidence="5" id="KW-0418">Kinase</keyword>
<proteinExistence type="predicted"/>
<keyword evidence="2" id="KW-0472">Membrane</keyword>
<dbReference type="InterPro" id="IPR036890">
    <property type="entry name" value="HATPase_C_sf"/>
</dbReference>
<evidence type="ECO:0000313" key="6">
    <source>
        <dbReference type="Proteomes" id="UP000563906"/>
    </source>
</evidence>
<dbReference type="GO" id="GO:0000155">
    <property type="term" value="F:phosphorelay sensor kinase activity"/>
    <property type="evidence" value="ECO:0007669"/>
    <property type="project" value="InterPro"/>
</dbReference>
<dbReference type="Gene3D" id="2.60.40.10">
    <property type="entry name" value="Immunoglobulins"/>
    <property type="match status" value="1"/>
</dbReference>
<dbReference type="RefSeq" id="WP_182123947.1">
    <property type="nucleotide sequence ID" value="NZ_JACGLS010000001.1"/>
</dbReference>
<dbReference type="SUPFAM" id="SSF63829">
    <property type="entry name" value="Calcium-dependent phosphotriesterase"/>
    <property type="match status" value="1"/>
</dbReference>
<dbReference type="PANTHER" id="PTHR34220">
    <property type="entry name" value="SENSOR HISTIDINE KINASE YPDA"/>
    <property type="match status" value="1"/>
</dbReference>
<dbReference type="Gene3D" id="2.130.10.10">
    <property type="entry name" value="YVTN repeat-like/Quinoprotein amine dehydrogenase"/>
    <property type="match status" value="1"/>
</dbReference>
<evidence type="ECO:0000256" key="3">
    <source>
        <dbReference type="SAM" id="SignalP"/>
    </source>
</evidence>
<dbReference type="InterPro" id="IPR010559">
    <property type="entry name" value="Sig_transdc_His_kin_internal"/>
</dbReference>
<keyword evidence="5" id="KW-0808">Transferase</keyword>
<keyword evidence="3" id="KW-0732">Signal</keyword>
<keyword evidence="1" id="KW-0175">Coiled coil</keyword>
<dbReference type="Proteomes" id="UP000563906">
    <property type="component" value="Unassembled WGS sequence"/>
</dbReference>
<dbReference type="PANTHER" id="PTHR34220:SF7">
    <property type="entry name" value="SENSOR HISTIDINE KINASE YPDA"/>
    <property type="match status" value="1"/>
</dbReference>
<dbReference type="SUPFAM" id="SSF55874">
    <property type="entry name" value="ATPase domain of HSP90 chaperone/DNA topoisomerase II/histidine kinase"/>
    <property type="match status" value="1"/>
</dbReference>
<dbReference type="InterPro" id="IPR011110">
    <property type="entry name" value="Reg_prop"/>
</dbReference>
<dbReference type="AlphaFoldDB" id="A0A839ALZ6"/>
<feature type="chain" id="PRO_5032996553" evidence="3">
    <location>
        <begin position="22"/>
        <end position="663"/>
    </location>
</feature>
<keyword evidence="2" id="KW-1133">Transmembrane helix</keyword>
<protein>
    <submittedName>
        <fullName evidence="5">Histidine kinase</fullName>
    </submittedName>
</protein>
<dbReference type="GO" id="GO:0016020">
    <property type="term" value="C:membrane"/>
    <property type="evidence" value="ECO:0007669"/>
    <property type="project" value="InterPro"/>
</dbReference>